<gene>
    <name evidence="6" type="ORF">ACFFHU_02990</name>
</gene>
<dbReference type="Proteomes" id="UP001589894">
    <property type="component" value="Unassembled WGS sequence"/>
</dbReference>
<evidence type="ECO:0000259" key="5">
    <source>
        <dbReference type="PROSITE" id="PS51722"/>
    </source>
</evidence>
<feature type="region of interest" description="Disordered" evidence="4">
    <location>
        <begin position="677"/>
        <end position="711"/>
    </location>
</feature>
<feature type="region of interest" description="Disordered" evidence="4">
    <location>
        <begin position="413"/>
        <end position="436"/>
    </location>
</feature>
<evidence type="ECO:0000256" key="3">
    <source>
        <dbReference type="ARBA" id="ARBA00023134"/>
    </source>
</evidence>
<dbReference type="SUPFAM" id="SSF54980">
    <property type="entry name" value="EF-G C-terminal domain-like"/>
    <property type="match status" value="2"/>
</dbReference>
<dbReference type="InterPro" id="IPR031157">
    <property type="entry name" value="G_TR_CS"/>
</dbReference>
<reference evidence="6 7" key="1">
    <citation type="submission" date="2024-09" db="EMBL/GenBank/DDBJ databases">
        <authorList>
            <person name="Sun Q."/>
            <person name="Mori K."/>
        </authorList>
    </citation>
    <scope>NUCLEOTIDE SEQUENCE [LARGE SCALE GENOMIC DNA]</scope>
    <source>
        <strain evidence="6 7">TBRC 2205</strain>
    </source>
</reference>
<evidence type="ECO:0000256" key="1">
    <source>
        <dbReference type="ARBA" id="ARBA00022741"/>
    </source>
</evidence>
<feature type="domain" description="Tr-type G" evidence="5">
    <location>
        <begin position="1"/>
        <end position="318"/>
    </location>
</feature>
<organism evidence="6 7">
    <name type="scientific">Plantactinospora siamensis</name>
    <dbReference type="NCBI Taxonomy" id="555372"/>
    <lineage>
        <taxon>Bacteria</taxon>
        <taxon>Bacillati</taxon>
        <taxon>Actinomycetota</taxon>
        <taxon>Actinomycetes</taxon>
        <taxon>Micromonosporales</taxon>
        <taxon>Micromonosporaceae</taxon>
        <taxon>Plantactinospora</taxon>
    </lineage>
</organism>
<dbReference type="SUPFAM" id="SSF50447">
    <property type="entry name" value="Translation proteins"/>
    <property type="match status" value="1"/>
</dbReference>
<keyword evidence="1" id="KW-0547">Nucleotide-binding</keyword>
<dbReference type="InterPro" id="IPR009000">
    <property type="entry name" value="Transl_B-barrel_sf"/>
</dbReference>
<protein>
    <submittedName>
        <fullName evidence="6">GTP-binding protein</fullName>
    </submittedName>
</protein>
<dbReference type="InterPro" id="IPR014721">
    <property type="entry name" value="Ribsml_uS5_D2-typ_fold_subgr"/>
</dbReference>
<keyword evidence="7" id="KW-1185">Reference proteome</keyword>
<dbReference type="InterPro" id="IPR000795">
    <property type="entry name" value="T_Tr_GTP-bd_dom"/>
</dbReference>
<dbReference type="Gene3D" id="3.40.50.300">
    <property type="entry name" value="P-loop containing nucleotide triphosphate hydrolases"/>
    <property type="match status" value="2"/>
</dbReference>
<dbReference type="Gene3D" id="3.30.230.10">
    <property type="match status" value="1"/>
</dbReference>
<evidence type="ECO:0000256" key="4">
    <source>
        <dbReference type="SAM" id="MobiDB-lite"/>
    </source>
</evidence>
<proteinExistence type="predicted"/>
<dbReference type="InterPro" id="IPR020568">
    <property type="entry name" value="Ribosomal_Su5_D2-typ_SF"/>
</dbReference>
<evidence type="ECO:0000313" key="7">
    <source>
        <dbReference type="Proteomes" id="UP001589894"/>
    </source>
</evidence>
<accession>A0ABV6NQU4</accession>
<dbReference type="InterPro" id="IPR035647">
    <property type="entry name" value="EFG_III/V"/>
</dbReference>
<evidence type="ECO:0000256" key="2">
    <source>
        <dbReference type="ARBA" id="ARBA00022917"/>
    </source>
</evidence>
<dbReference type="PANTHER" id="PTHR43261:SF1">
    <property type="entry name" value="RIBOSOME-RELEASING FACTOR 2, MITOCHONDRIAL"/>
    <property type="match status" value="1"/>
</dbReference>
<name>A0ABV6NQU4_9ACTN</name>
<dbReference type="PRINTS" id="PR00315">
    <property type="entry name" value="ELONGATNFCT"/>
</dbReference>
<keyword evidence="3" id="KW-0342">GTP-binding</keyword>
<dbReference type="EMBL" id="JBHLUE010000002">
    <property type="protein sequence ID" value="MFC0563135.1"/>
    <property type="molecule type" value="Genomic_DNA"/>
</dbReference>
<dbReference type="RefSeq" id="WP_377335380.1">
    <property type="nucleotide sequence ID" value="NZ_JBHLUE010000002.1"/>
</dbReference>
<comment type="caution">
    <text evidence="6">The sequence shown here is derived from an EMBL/GenBank/DDBJ whole genome shotgun (WGS) entry which is preliminary data.</text>
</comment>
<dbReference type="SUPFAM" id="SSF52540">
    <property type="entry name" value="P-loop containing nucleoside triphosphate hydrolases"/>
    <property type="match status" value="1"/>
</dbReference>
<dbReference type="SUPFAM" id="SSF54211">
    <property type="entry name" value="Ribosomal protein S5 domain 2-like"/>
    <property type="match status" value="1"/>
</dbReference>
<evidence type="ECO:0000313" key="6">
    <source>
        <dbReference type="EMBL" id="MFC0563135.1"/>
    </source>
</evidence>
<dbReference type="InterPro" id="IPR005517">
    <property type="entry name" value="Transl_elong_EFG/EF2_IV"/>
</dbReference>
<sequence length="728" mass="75683">MQTVNIGILAHVDAGKTSLTERLLYDTGVIDRLGSVDAGTTITDTGDIERRRGITIRSAVAAFRLGDRQVNLIDTPGHSDFVAEVERALGVLDGAILVLSAVEGVQPHSRRLMRILRALRLPTLIFVNKIDRMGARTDGLVADVRRLLTPAAVPLGTVRAPGTAAAVFQPYEPSGALVVAPTGGTAAVGTPIAVATPGVAGPAEGTPLGAVPAAATRAVGAAPAAVTPAVGAELGAVIPAVGTPAFGTLVEALAEQDDELLAALVDELPIDPDRVRKALRAQTAAGLAHPLLFGSALSGAGVPELLDAVADLLPPAPPAEDGLRARVFAVSREGGERVAYLRSYGGELRERARVPAYHRGADGGVTAARARPTRVEVVGPGAASRVLTAGLIARVSGLSRVRLGDQLGTAAGLDGAGPLHGPPGPPGLDGQTHFPAPTLESVVRPRDSAQVTALHAALLDLADADPFIRTRVAADGGSSVLLYGEVQREVLAATLAEAYGIEVEFAPATLLHVERPVGVGSAVEIIGHGFFGTVGLRVEPGSGVDYRLAVELGSLPLSFHKAIEDTVRAALEQGCHGWPVTDVTVTLTHSGYWSPISTAGHFRDVTPHVLMLALAQARTRVFEPCRRFEAEIPADRLGAVTSYLAGLEARLDGTTQVPAGWLLSGSLPARLEPEAQRRLPDLSSGEGLWSSVPDGDRPVVGVPPTRPRTDGNPFDRVEYLRFLARRDL</sequence>
<dbReference type="Pfam" id="PF03764">
    <property type="entry name" value="EFG_IV"/>
    <property type="match status" value="1"/>
</dbReference>
<dbReference type="PANTHER" id="PTHR43261">
    <property type="entry name" value="TRANSLATION ELONGATION FACTOR G-RELATED"/>
    <property type="match status" value="1"/>
</dbReference>
<dbReference type="PROSITE" id="PS51722">
    <property type="entry name" value="G_TR_2"/>
    <property type="match status" value="1"/>
</dbReference>
<keyword evidence="2" id="KW-0648">Protein biosynthesis</keyword>
<dbReference type="Pfam" id="PF00009">
    <property type="entry name" value="GTP_EFTU"/>
    <property type="match status" value="1"/>
</dbReference>
<dbReference type="PROSITE" id="PS00301">
    <property type="entry name" value="G_TR_1"/>
    <property type="match status" value="1"/>
</dbReference>
<dbReference type="InterPro" id="IPR027417">
    <property type="entry name" value="P-loop_NTPase"/>
</dbReference>
<dbReference type="InterPro" id="IPR005225">
    <property type="entry name" value="Small_GTP-bd"/>
</dbReference>
<dbReference type="Gene3D" id="3.30.70.870">
    <property type="entry name" value="Elongation Factor G (Translational Gtpase), domain 3"/>
    <property type="match status" value="1"/>
</dbReference>
<dbReference type="NCBIfam" id="TIGR00231">
    <property type="entry name" value="small_GTP"/>
    <property type="match status" value="1"/>
</dbReference>
<dbReference type="SMART" id="SM00889">
    <property type="entry name" value="EFG_IV"/>
    <property type="match status" value="1"/>
</dbReference>